<feature type="region of interest" description="Disordered" evidence="1">
    <location>
        <begin position="391"/>
        <end position="424"/>
    </location>
</feature>
<organism evidence="3">
    <name type="scientific">Fagus sylvatica</name>
    <name type="common">Beechnut</name>
    <dbReference type="NCBI Taxonomy" id="28930"/>
    <lineage>
        <taxon>Eukaryota</taxon>
        <taxon>Viridiplantae</taxon>
        <taxon>Streptophyta</taxon>
        <taxon>Embryophyta</taxon>
        <taxon>Tracheophyta</taxon>
        <taxon>Spermatophyta</taxon>
        <taxon>Magnoliopsida</taxon>
        <taxon>eudicotyledons</taxon>
        <taxon>Gunneridae</taxon>
        <taxon>Pentapetalae</taxon>
        <taxon>rosids</taxon>
        <taxon>fabids</taxon>
        <taxon>Fagales</taxon>
        <taxon>Fagaceae</taxon>
        <taxon>Fagus</taxon>
    </lineage>
</organism>
<name>A0A2N9GM36_FAGSY</name>
<reference evidence="3" key="1">
    <citation type="submission" date="2018-02" db="EMBL/GenBank/DDBJ databases">
        <authorList>
            <person name="Cohen D.B."/>
            <person name="Kent A.D."/>
        </authorList>
    </citation>
    <scope>NUCLEOTIDE SEQUENCE</scope>
</reference>
<evidence type="ECO:0000259" key="2">
    <source>
        <dbReference type="Pfam" id="PF07727"/>
    </source>
</evidence>
<dbReference type="Pfam" id="PF14223">
    <property type="entry name" value="Retrotran_gag_2"/>
    <property type="match status" value="1"/>
</dbReference>
<evidence type="ECO:0000313" key="3">
    <source>
        <dbReference type="EMBL" id="SPD00528.1"/>
    </source>
</evidence>
<protein>
    <recommendedName>
        <fullName evidence="2">Reverse transcriptase Ty1/copia-type domain-containing protein</fullName>
    </recommendedName>
</protein>
<dbReference type="CDD" id="cd09272">
    <property type="entry name" value="RNase_HI_RT_Ty1"/>
    <property type="match status" value="1"/>
</dbReference>
<dbReference type="InterPro" id="IPR013103">
    <property type="entry name" value="RVT_2"/>
</dbReference>
<feature type="compositionally biased region" description="Polar residues" evidence="1">
    <location>
        <begin position="240"/>
        <end position="251"/>
    </location>
</feature>
<dbReference type="AlphaFoldDB" id="A0A2N9GM36"/>
<feature type="compositionally biased region" description="Polar residues" evidence="1">
    <location>
        <begin position="11"/>
        <end position="24"/>
    </location>
</feature>
<feature type="region of interest" description="Disordered" evidence="1">
    <location>
        <begin position="236"/>
        <end position="290"/>
    </location>
</feature>
<dbReference type="PANTHER" id="PTHR11439">
    <property type="entry name" value="GAG-POL-RELATED RETROTRANSPOSON"/>
    <property type="match status" value="1"/>
</dbReference>
<accession>A0A2N9GM36</accession>
<sequence>MSSSSSSSSSTTDAISPSQPRYTPLLTPSTHLQIKLTKDNYLSWKTAILPYINGNKILHYIDGTTAAPPQYISSPTSSTTLIPNPAFTSWFEIDQLLLSILVSTVSEPLIPTLVGRSSSRDVWLTLEKMFSSQSRARIMQTRYHLATLKKGNLSIPDYFQKAKSYADLLASIGQPIHENDLITQILAGLPSDYNDLVTSINTRLEDMQLDELFGHLLTHELRLEQQAAVPDLGTPMANLATKTTNPTSQGRPPQYSSNRGSNGYRGRGRNNYSRSRGNGGSPSSFTHSNNGSRTPCQICFKVGHTASACWHRFEQQYHSPMASQPGSQAFVAATSPSIDQVWYPDTGANNHLTADLSHLNLNAEHYTGSDQVRIGNGQAHHLSLNHTAAPNPHVSSPTALPVSPTPPANTVNLQPHPHPMRTRSRDNIVQPKQFYPGIIRYPLPKALLTLTASTPPEPSCFTEASKSAEWRAAMATEFTALLKNSTWTLVPPKPNTNVVGCKWVFRIKRDAAGTIERYKARLVAKGFHQQHGVDYGDTFSPVIKPVTIRTVLSLAIASNWDIRQLDVTNAFLHGVLSEDVYMTQPAGFVHPSYPHHVCHLRKALYGLKQAPRAWYSRLSTRLLDLGFKGCKSDTSLFIYRSGPELILFLIYVDDIIITGTNSTSITRLINTLQGDFALKDLGPLHFFLGVEAHKVDSGMYLSQRRYITDLLRKTNLHQAKPVASPMASSTILSQHTGTSLSDPSLYRSVVGSLQYLSLTRPDISFAVNKVCQFMANPTEDHWSAVKRILRYLKHTIHHCIFLHRDTNFNIQAFSDADWASCPDDRRSTTGYCLFLGRNLISWTSRKQRTVSRSSTESEYRAVAHASTEIIWLCSLLSELGIASSTPPLLWCDNIGATYLTANPLFHARTKHIEIDVHFVRDLVASKALSIRFISSKDQLADTFTKPLPTAKFTLLRDNLNVRELPLRLRGHIRTVTDTILKSTDKEQMHQQDIHKS</sequence>
<proteinExistence type="predicted"/>
<dbReference type="SUPFAM" id="SSF56672">
    <property type="entry name" value="DNA/RNA polymerases"/>
    <property type="match status" value="1"/>
</dbReference>
<feature type="region of interest" description="Disordered" evidence="1">
    <location>
        <begin position="1"/>
        <end position="24"/>
    </location>
</feature>
<dbReference type="Pfam" id="PF07727">
    <property type="entry name" value="RVT_2"/>
    <property type="match status" value="1"/>
</dbReference>
<feature type="domain" description="Reverse transcriptase Ty1/copia-type" evidence="2">
    <location>
        <begin position="484"/>
        <end position="727"/>
    </location>
</feature>
<gene>
    <name evidence="3" type="ORF">FSB_LOCUS28410</name>
</gene>
<feature type="compositionally biased region" description="Low complexity" evidence="1">
    <location>
        <begin position="1"/>
        <end position="10"/>
    </location>
</feature>
<dbReference type="EMBL" id="OIVN01002099">
    <property type="protein sequence ID" value="SPD00528.1"/>
    <property type="molecule type" value="Genomic_DNA"/>
</dbReference>
<dbReference type="InterPro" id="IPR043502">
    <property type="entry name" value="DNA/RNA_pol_sf"/>
</dbReference>
<dbReference type="PANTHER" id="PTHR11439:SF450">
    <property type="entry name" value="REVERSE TRANSCRIPTASE TY1_COPIA-TYPE DOMAIN-CONTAINING PROTEIN"/>
    <property type="match status" value="1"/>
</dbReference>
<evidence type="ECO:0000256" key="1">
    <source>
        <dbReference type="SAM" id="MobiDB-lite"/>
    </source>
</evidence>
<feature type="compositionally biased region" description="Low complexity" evidence="1">
    <location>
        <begin position="255"/>
        <end position="276"/>
    </location>
</feature>